<protein>
    <submittedName>
        <fullName evidence="1">Uncharacterized protein</fullName>
    </submittedName>
</protein>
<comment type="caution">
    <text evidence="1">The sequence shown here is derived from an EMBL/GenBank/DDBJ whole genome shotgun (WGS) entry which is preliminary data.</text>
</comment>
<dbReference type="Proteomes" id="UP000026921">
    <property type="component" value="Unassembled WGS sequence"/>
</dbReference>
<evidence type="ECO:0000313" key="2">
    <source>
        <dbReference type="Proteomes" id="UP000026921"/>
    </source>
</evidence>
<evidence type="ECO:0000313" key="1">
    <source>
        <dbReference type="EMBL" id="KDB00461.1"/>
    </source>
</evidence>
<name>A0A836YVX1_9LACO</name>
<dbReference type="EMBL" id="AZBY01000024">
    <property type="protein sequence ID" value="KDB00461.1"/>
    <property type="molecule type" value="Genomic_DNA"/>
</dbReference>
<proteinExistence type="predicted"/>
<sequence>MGIDEIVSKYKETIELKSLANKSVKYTDKSIEEGEKARIKIKKSLDEIGDYDVPEVKNLKAELEYIDSNYTELIDNKKYAEKVIIESNEKIDIIKNLLKNFDMTITDLKKIIADNE</sequence>
<reference evidence="1 2" key="1">
    <citation type="journal article" date="2015" name="Stand. Genomic Sci.">
        <title>High quality draft genome of Lactobacillus kunkeei EFB6, isolated from a German European foulbrood outbreak of honeybees.</title>
        <authorList>
            <person name="Djukic M."/>
            <person name="Poehlein A."/>
            <person name="Strauss J."/>
            <person name="Tann F.J."/>
            <person name="Leimbach A."/>
            <person name="Hoppert M."/>
            <person name="Daniel R."/>
        </authorList>
    </citation>
    <scope>NUCLEOTIDE SEQUENCE [LARGE SCALE GENOMIC DNA]</scope>
    <source>
        <strain evidence="1 2">EFB6</strain>
    </source>
</reference>
<gene>
    <name evidence="1" type="ORF">LAKU_24c00110</name>
</gene>
<organism evidence="1 2">
    <name type="scientific">Apilactobacillus kunkeei EFB6</name>
    <dbReference type="NCBI Taxonomy" id="1419324"/>
    <lineage>
        <taxon>Bacteria</taxon>
        <taxon>Bacillati</taxon>
        <taxon>Bacillota</taxon>
        <taxon>Bacilli</taxon>
        <taxon>Lactobacillales</taxon>
        <taxon>Lactobacillaceae</taxon>
        <taxon>Apilactobacillus</taxon>
    </lineage>
</organism>
<dbReference type="AlphaFoldDB" id="A0A836YVX1"/>
<dbReference type="RefSeq" id="WP_034535038.1">
    <property type="nucleotide sequence ID" value="NZ_AZBY01000024.1"/>
</dbReference>
<accession>A0A836YVX1</accession>